<name>A0AAV4JEI6_9GAST</name>
<evidence type="ECO:0000313" key="1">
    <source>
        <dbReference type="EMBL" id="GFS20775.1"/>
    </source>
</evidence>
<sequence length="79" mass="8815">MSTRTVLRHLTTKLNKNRIPSLATPPFTADFRGIHSPPHPTPSLLTLLSLSLTPVHASLGRTRCSRIPTRTQRRVLARP</sequence>
<evidence type="ECO:0000313" key="2">
    <source>
        <dbReference type="Proteomes" id="UP000762676"/>
    </source>
</evidence>
<protein>
    <submittedName>
        <fullName evidence="1">Uncharacterized protein</fullName>
    </submittedName>
</protein>
<dbReference type="AlphaFoldDB" id="A0AAV4JEI6"/>
<dbReference type="Proteomes" id="UP000762676">
    <property type="component" value="Unassembled WGS sequence"/>
</dbReference>
<reference evidence="1 2" key="1">
    <citation type="journal article" date="2021" name="Elife">
        <title>Chloroplast acquisition without the gene transfer in kleptoplastic sea slugs, Plakobranchus ocellatus.</title>
        <authorList>
            <person name="Maeda T."/>
            <person name="Takahashi S."/>
            <person name="Yoshida T."/>
            <person name="Shimamura S."/>
            <person name="Takaki Y."/>
            <person name="Nagai Y."/>
            <person name="Toyoda A."/>
            <person name="Suzuki Y."/>
            <person name="Arimoto A."/>
            <person name="Ishii H."/>
            <person name="Satoh N."/>
            <person name="Nishiyama T."/>
            <person name="Hasebe M."/>
            <person name="Maruyama T."/>
            <person name="Minagawa J."/>
            <person name="Obokata J."/>
            <person name="Shigenobu S."/>
        </authorList>
    </citation>
    <scope>NUCLEOTIDE SEQUENCE [LARGE SCALE GENOMIC DNA]</scope>
</reference>
<dbReference type="EMBL" id="BMAT01006836">
    <property type="protein sequence ID" value="GFS20775.1"/>
    <property type="molecule type" value="Genomic_DNA"/>
</dbReference>
<proteinExistence type="predicted"/>
<gene>
    <name evidence="1" type="ORF">ElyMa_003322100</name>
</gene>
<organism evidence="1 2">
    <name type="scientific">Elysia marginata</name>
    <dbReference type="NCBI Taxonomy" id="1093978"/>
    <lineage>
        <taxon>Eukaryota</taxon>
        <taxon>Metazoa</taxon>
        <taxon>Spiralia</taxon>
        <taxon>Lophotrochozoa</taxon>
        <taxon>Mollusca</taxon>
        <taxon>Gastropoda</taxon>
        <taxon>Heterobranchia</taxon>
        <taxon>Euthyneura</taxon>
        <taxon>Panpulmonata</taxon>
        <taxon>Sacoglossa</taxon>
        <taxon>Placobranchoidea</taxon>
        <taxon>Plakobranchidae</taxon>
        <taxon>Elysia</taxon>
    </lineage>
</organism>
<keyword evidence="2" id="KW-1185">Reference proteome</keyword>
<accession>A0AAV4JEI6</accession>
<comment type="caution">
    <text evidence="1">The sequence shown here is derived from an EMBL/GenBank/DDBJ whole genome shotgun (WGS) entry which is preliminary data.</text>
</comment>